<feature type="compositionally biased region" description="Gly residues" evidence="1">
    <location>
        <begin position="250"/>
        <end position="259"/>
    </location>
</feature>
<keyword evidence="4" id="KW-1185">Reference proteome</keyword>
<gene>
    <name evidence="3" type="ORF">COCSUDRAFT_39790</name>
</gene>
<feature type="compositionally biased region" description="Low complexity" evidence="1">
    <location>
        <begin position="193"/>
        <end position="211"/>
    </location>
</feature>
<feature type="compositionally biased region" description="Basic and acidic residues" evidence="1">
    <location>
        <begin position="302"/>
        <end position="319"/>
    </location>
</feature>
<feature type="region of interest" description="Disordered" evidence="1">
    <location>
        <begin position="193"/>
        <end position="214"/>
    </location>
</feature>
<proteinExistence type="predicted"/>
<feature type="domain" description="BSD" evidence="2">
    <location>
        <begin position="69"/>
        <end position="112"/>
    </location>
</feature>
<dbReference type="PANTHER" id="PTHR31923:SF1">
    <property type="entry name" value="BSD DOMAIN-CONTAINING PROTEIN"/>
    <property type="match status" value="1"/>
</dbReference>
<dbReference type="SMART" id="SM00751">
    <property type="entry name" value="BSD"/>
    <property type="match status" value="1"/>
</dbReference>
<sequence>MGSLGKQAEEKMPSPAELAEFGITDEFLDFVRSLTYSTFRDFPADALPSPTKVEDEKSMDQIKYLTPWQEHHAMLVVQVAKEINELRYVLCPKRMTDAQFWQIYFQLAKKYLPAEAFDTSFVPPKSSTQALTFADLQVRLAQLSTSAKQWSSQTQAQLRSVAAGHFGTPGEAPSSALHEIAAARGSGAAAGSAAAASSSSSREPDASAAPEGELDADQELEAYLRDVMQNEDGKEADAGEKPSGAKQSGAGDGALGGSAAGHLSETFVDAPESTGDDEDDDDDDDFEKYLNELSDSEDAELVEGHAGKDEEADPAKDEYESGEDLDLDDYMRVLADEDK</sequence>
<dbReference type="AlphaFoldDB" id="I0Z834"/>
<protein>
    <recommendedName>
        <fullName evidence="2">BSD domain-containing protein</fullName>
    </recommendedName>
</protein>
<dbReference type="PROSITE" id="PS50858">
    <property type="entry name" value="BSD"/>
    <property type="match status" value="1"/>
</dbReference>
<evidence type="ECO:0000313" key="4">
    <source>
        <dbReference type="Proteomes" id="UP000007264"/>
    </source>
</evidence>
<dbReference type="eggNOG" id="ENOG502QR86">
    <property type="taxonomic scope" value="Eukaryota"/>
</dbReference>
<dbReference type="EMBL" id="AGSI01000002">
    <property type="protein sequence ID" value="EIE26803.1"/>
    <property type="molecule type" value="Genomic_DNA"/>
</dbReference>
<dbReference type="InterPro" id="IPR035925">
    <property type="entry name" value="BSD_dom_sf"/>
</dbReference>
<feature type="region of interest" description="Disordered" evidence="1">
    <location>
        <begin position="233"/>
        <end position="330"/>
    </location>
</feature>
<organism evidence="3 4">
    <name type="scientific">Coccomyxa subellipsoidea (strain C-169)</name>
    <name type="common">Green microalga</name>
    <dbReference type="NCBI Taxonomy" id="574566"/>
    <lineage>
        <taxon>Eukaryota</taxon>
        <taxon>Viridiplantae</taxon>
        <taxon>Chlorophyta</taxon>
        <taxon>core chlorophytes</taxon>
        <taxon>Trebouxiophyceae</taxon>
        <taxon>Trebouxiophyceae incertae sedis</taxon>
        <taxon>Coccomyxaceae</taxon>
        <taxon>Coccomyxa</taxon>
        <taxon>Coccomyxa subellipsoidea</taxon>
    </lineage>
</organism>
<dbReference type="OrthoDB" id="47923at2759"/>
<comment type="caution">
    <text evidence="3">The sequence shown here is derived from an EMBL/GenBank/DDBJ whole genome shotgun (WGS) entry which is preliminary data.</text>
</comment>
<dbReference type="PANTHER" id="PTHR31923">
    <property type="entry name" value="BSD DOMAIN-CONTAINING PROTEIN"/>
    <property type="match status" value="1"/>
</dbReference>
<reference evidence="3 4" key="1">
    <citation type="journal article" date="2012" name="Genome Biol.">
        <title>The genome of the polar eukaryotic microalga coccomyxa subellipsoidea reveals traits of cold adaptation.</title>
        <authorList>
            <person name="Blanc G."/>
            <person name="Agarkova I."/>
            <person name="Grimwood J."/>
            <person name="Kuo A."/>
            <person name="Brueggeman A."/>
            <person name="Dunigan D."/>
            <person name="Gurnon J."/>
            <person name="Ladunga I."/>
            <person name="Lindquist E."/>
            <person name="Lucas S."/>
            <person name="Pangilinan J."/>
            <person name="Proschold T."/>
            <person name="Salamov A."/>
            <person name="Schmutz J."/>
            <person name="Weeks D."/>
            <person name="Yamada T."/>
            <person name="Claverie J.M."/>
            <person name="Grigoriev I."/>
            <person name="Van Etten J."/>
            <person name="Lomsadze A."/>
            <person name="Borodovsky M."/>
        </authorList>
    </citation>
    <scope>NUCLEOTIDE SEQUENCE [LARGE SCALE GENOMIC DNA]</scope>
    <source>
        <strain evidence="3 4">C-169</strain>
    </source>
</reference>
<name>I0Z834_COCSC</name>
<evidence type="ECO:0000259" key="2">
    <source>
        <dbReference type="PROSITE" id="PS50858"/>
    </source>
</evidence>
<evidence type="ECO:0000313" key="3">
    <source>
        <dbReference type="EMBL" id="EIE26803.1"/>
    </source>
</evidence>
<feature type="compositionally biased region" description="Acidic residues" evidence="1">
    <location>
        <begin position="274"/>
        <end position="286"/>
    </location>
</feature>
<dbReference type="RefSeq" id="XP_005651347.1">
    <property type="nucleotide sequence ID" value="XM_005651290.1"/>
</dbReference>
<dbReference type="Gene3D" id="1.10.3970.10">
    <property type="entry name" value="BSD domain"/>
    <property type="match status" value="1"/>
</dbReference>
<dbReference type="InterPro" id="IPR005607">
    <property type="entry name" value="BSD_dom"/>
</dbReference>
<dbReference type="GeneID" id="17044813"/>
<evidence type="ECO:0000256" key="1">
    <source>
        <dbReference type="SAM" id="MobiDB-lite"/>
    </source>
</evidence>
<dbReference type="Proteomes" id="UP000007264">
    <property type="component" value="Unassembled WGS sequence"/>
</dbReference>
<dbReference type="Pfam" id="PF03909">
    <property type="entry name" value="BSD"/>
    <property type="match status" value="1"/>
</dbReference>
<dbReference type="KEGG" id="csl:COCSUDRAFT_39790"/>
<accession>I0Z834</accession>
<dbReference type="SUPFAM" id="SSF140383">
    <property type="entry name" value="BSD domain-like"/>
    <property type="match status" value="1"/>
</dbReference>